<feature type="transmembrane region" description="Helical" evidence="6">
    <location>
        <begin position="216"/>
        <end position="240"/>
    </location>
</feature>
<dbReference type="GO" id="GO:0016020">
    <property type="term" value="C:membrane"/>
    <property type="evidence" value="ECO:0007669"/>
    <property type="project" value="UniProtKB-SubCell"/>
</dbReference>
<evidence type="ECO:0000256" key="6">
    <source>
        <dbReference type="SAM" id="Phobius"/>
    </source>
</evidence>
<keyword evidence="7" id="KW-0732">Signal</keyword>
<keyword evidence="3 6" id="KW-1133">Transmembrane helix</keyword>
<sequence length="391" mass="41554">MLLHSFVFALAASFLLNFPLLAIASSEPIITPAPFLSRDAPKVGEAVDRQSVVPNRDLKARTTDEHLEDLYRRDFLTSCGYAYVDCGNGFCCFYGEVCYQSGSQTKCRSETYGDYSIDINSILESLSAIISGFPTEYDSYLTDFPTDTADLSAYLASFTSAELAGHIPTAPAATKSATNINGNGNGRGSSIPAFQSDGSSASGNSASANKGLSGGAIGGIVCGVVFIIAAIAGVLIFIMVRRKKQAPNNGAAPLLQPPPQMAQPGYQPQTSGPQTPQTVYSQAAPPYPGSENSAFMQQQQNTGTDYYKPPMAGTQEALGESKQQGMYVPPPAGQQQQWHHHHPPQNTHELAINPVPMQQQWQPAQPAHSTPVGGNNNPVYEMDTGLARGGA</sequence>
<comment type="subcellular location">
    <subcellularLocation>
        <location evidence="1">Membrane</location>
        <topology evidence="1">Single-pass membrane protein</topology>
    </subcellularLocation>
</comment>
<evidence type="ECO:0000313" key="9">
    <source>
        <dbReference type="Proteomes" id="UP000698800"/>
    </source>
</evidence>
<dbReference type="OrthoDB" id="5424727at2759"/>
<comment type="caution">
    <text evidence="8">The sequence shown here is derived from an EMBL/GenBank/DDBJ whole genome shotgun (WGS) entry which is preliminary data.</text>
</comment>
<dbReference type="Proteomes" id="UP000698800">
    <property type="component" value="Unassembled WGS sequence"/>
</dbReference>
<dbReference type="EMBL" id="JAGHQL010000079">
    <property type="protein sequence ID" value="KAH0541418.1"/>
    <property type="molecule type" value="Genomic_DNA"/>
</dbReference>
<name>A0A9P8L2U0_9PEZI</name>
<evidence type="ECO:0000256" key="3">
    <source>
        <dbReference type="ARBA" id="ARBA00022989"/>
    </source>
</evidence>
<feature type="compositionally biased region" description="Low complexity" evidence="5">
    <location>
        <begin position="188"/>
        <end position="208"/>
    </location>
</feature>
<keyword evidence="2 6" id="KW-0812">Transmembrane</keyword>
<gene>
    <name evidence="8" type="ORF">FGG08_004108</name>
</gene>
<keyword evidence="4 6" id="KW-0472">Membrane</keyword>
<evidence type="ECO:0000256" key="4">
    <source>
        <dbReference type="ARBA" id="ARBA00023136"/>
    </source>
</evidence>
<dbReference type="PANTHER" id="PTHR15549">
    <property type="entry name" value="PAIRED IMMUNOGLOBULIN-LIKE TYPE 2 RECEPTOR"/>
    <property type="match status" value="1"/>
</dbReference>
<dbReference type="GO" id="GO:0071944">
    <property type="term" value="C:cell periphery"/>
    <property type="evidence" value="ECO:0007669"/>
    <property type="project" value="UniProtKB-ARBA"/>
</dbReference>
<reference evidence="8" key="1">
    <citation type="submission" date="2021-03" db="EMBL/GenBank/DDBJ databases">
        <title>Comparative genomics and phylogenomic investigation of the class Geoglossomycetes provide insights into ecological specialization and systematics.</title>
        <authorList>
            <person name="Melie T."/>
            <person name="Pirro S."/>
            <person name="Miller A.N."/>
            <person name="Quandt A."/>
        </authorList>
    </citation>
    <scope>NUCLEOTIDE SEQUENCE</scope>
    <source>
        <strain evidence="8">GBOQ0MN5Z8</strain>
    </source>
</reference>
<dbReference type="AlphaFoldDB" id="A0A9P8L2U0"/>
<dbReference type="InterPro" id="IPR051694">
    <property type="entry name" value="Immunoregulatory_rcpt-like"/>
</dbReference>
<organism evidence="8 9">
    <name type="scientific">Glutinoglossum americanum</name>
    <dbReference type="NCBI Taxonomy" id="1670608"/>
    <lineage>
        <taxon>Eukaryota</taxon>
        <taxon>Fungi</taxon>
        <taxon>Dikarya</taxon>
        <taxon>Ascomycota</taxon>
        <taxon>Pezizomycotina</taxon>
        <taxon>Geoglossomycetes</taxon>
        <taxon>Geoglossales</taxon>
        <taxon>Geoglossaceae</taxon>
        <taxon>Glutinoglossum</taxon>
    </lineage>
</organism>
<keyword evidence="9" id="KW-1185">Reference proteome</keyword>
<evidence type="ECO:0000256" key="1">
    <source>
        <dbReference type="ARBA" id="ARBA00004167"/>
    </source>
</evidence>
<feature type="region of interest" description="Disordered" evidence="5">
    <location>
        <begin position="318"/>
        <end position="349"/>
    </location>
</feature>
<feature type="region of interest" description="Disordered" evidence="5">
    <location>
        <begin position="174"/>
        <end position="208"/>
    </location>
</feature>
<accession>A0A9P8L2U0</accession>
<evidence type="ECO:0000313" key="8">
    <source>
        <dbReference type="EMBL" id="KAH0541418.1"/>
    </source>
</evidence>
<evidence type="ECO:0000256" key="2">
    <source>
        <dbReference type="ARBA" id="ARBA00022692"/>
    </source>
</evidence>
<feature type="region of interest" description="Disordered" evidence="5">
    <location>
        <begin position="249"/>
        <end position="294"/>
    </location>
</feature>
<evidence type="ECO:0000256" key="7">
    <source>
        <dbReference type="SAM" id="SignalP"/>
    </source>
</evidence>
<evidence type="ECO:0000256" key="5">
    <source>
        <dbReference type="SAM" id="MobiDB-lite"/>
    </source>
</evidence>
<feature type="chain" id="PRO_5040489324" evidence="7">
    <location>
        <begin position="25"/>
        <end position="391"/>
    </location>
</feature>
<feature type="compositionally biased region" description="Low complexity" evidence="5">
    <location>
        <begin position="262"/>
        <end position="278"/>
    </location>
</feature>
<proteinExistence type="predicted"/>
<feature type="signal peptide" evidence="7">
    <location>
        <begin position="1"/>
        <end position="24"/>
    </location>
</feature>
<protein>
    <submittedName>
        <fullName evidence="8">Uncharacterized protein</fullName>
    </submittedName>
</protein>